<accession>A0A1V4IVF3</accession>
<name>A0A1V4IVF3_9CLOT</name>
<dbReference type="Proteomes" id="UP000190080">
    <property type="component" value="Unassembled WGS sequence"/>
</dbReference>
<keyword evidence="6" id="KW-1185">Reference proteome</keyword>
<dbReference type="RefSeq" id="WP_079422314.1">
    <property type="nucleotide sequence ID" value="NZ_MZGV01000006.1"/>
</dbReference>
<dbReference type="PANTHER" id="PTHR33204">
    <property type="entry name" value="TRANSCRIPTIONAL REGULATOR, MARR FAMILY"/>
    <property type="match status" value="1"/>
</dbReference>
<dbReference type="InterPro" id="IPR036390">
    <property type="entry name" value="WH_DNA-bd_sf"/>
</dbReference>
<comment type="caution">
    <text evidence="5">The sequence shown here is derived from an EMBL/GenBank/DDBJ whole genome shotgun (WGS) entry which is preliminary data.</text>
</comment>
<gene>
    <name evidence="5" type="primary">hxlR_1</name>
    <name evidence="5" type="ORF">CLORY_08830</name>
</gene>
<evidence type="ECO:0000256" key="3">
    <source>
        <dbReference type="ARBA" id="ARBA00023163"/>
    </source>
</evidence>
<dbReference type="EMBL" id="MZGV01000006">
    <property type="protein sequence ID" value="OPJ64011.1"/>
    <property type="molecule type" value="Genomic_DNA"/>
</dbReference>
<dbReference type="AlphaFoldDB" id="A0A1V4IVF3"/>
<dbReference type="InterPro" id="IPR002577">
    <property type="entry name" value="HTH_HxlR"/>
</dbReference>
<evidence type="ECO:0000256" key="1">
    <source>
        <dbReference type="ARBA" id="ARBA00023015"/>
    </source>
</evidence>
<dbReference type="STRING" id="1450648.CLORY_08830"/>
<dbReference type="GO" id="GO:0003677">
    <property type="term" value="F:DNA binding"/>
    <property type="evidence" value="ECO:0007669"/>
    <property type="project" value="UniProtKB-KW"/>
</dbReference>
<keyword evidence="1" id="KW-0805">Transcription regulation</keyword>
<evidence type="ECO:0000313" key="6">
    <source>
        <dbReference type="Proteomes" id="UP000190080"/>
    </source>
</evidence>
<sequence>MQNVNNDSLIIETPNGKLCPVRTVQKIVEGKWKFIILFYLSKQTIRFNELQKLIPNISHGVLSLQLKELERADMIHREVFNEIPPRVEYSLTETGKRFLPILNTLIDFGRDYIKNHDVEFIKTP</sequence>
<evidence type="ECO:0000313" key="5">
    <source>
        <dbReference type="EMBL" id="OPJ64011.1"/>
    </source>
</evidence>
<proteinExistence type="predicted"/>
<evidence type="ECO:0000256" key="2">
    <source>
        <dbReference type="ARBA" id="ARBA00023125"/>
    </source>
</evidence>
<feature type="domain" description="HTH hxlR-type" evidence="4">
    <location>
        <begin position="19"/>
        <end position="117"/>
    </location>
</feature>
<dbReference type="PANTHER" id="PTHR33204:SF38">
    <property type="entry name" value="HTH-TYPE TRANSCRIPTIONAL ACTIVATOR HXLR"/>
    <property type="match status" value="1"/>
</dbReference>
<dbReference type="SUPFAM" id="SSF46785">
    <property type="entry name" value="Winged helix' DNA-binding domain"/>
    <property type="match status" value="1"/>
</dbReference>
<keyword evidence="2" id="KW-0238">DNA-binding</keyword>
<evidence type="ECO:0000259" key="4">
    <source>
        <dbReference type="PROSITE" id="PS51118"/>
    </source>
</evidence>
<dbReference type="OrthoDB" id="9791143at2"/>
<organism evidence="5 6">
    <name type="scientific">Clostridium oryzae</name>
    <dbReference type="NCBI Taxonomy" id="1450648"/>
    <lineage>
        <taxon>Bacteria</taxon>
        <taxon>Bacillati</taxon>
        <taxon>Bacillota</taxon>
        <taxon>Clostridia</taxon>
        <taxon>Eubacteriales</taxon>
        <taxon>Clostridiaceae</taxon>
        <taxon>Clostridium</taxon>
    </lineage>
</organism>
<keyword evidence="3" id="KW-0804">Transcription</keyword>
<reference evidence="5 6" key="1">
    <citation type="submission" date="2017-03" db="EMBL/GenBank/DDBJ databases">
        <title>Genome sequence of Clostridium oryzae DSM 28571.</title>
        <authorList>
            <person name="Poehlein A."/>
            <person name="Daniel R."/>
        </authorList>
    </citation>
    <scope>NUCLEOTIDE SEQUENCE [LARGE SCALE GENOMIC DNA]</scope>
    <source>
        <strain evidence="5 6">DSM 28571</strain>
    </source>
</reference>
<protein>
    <submittedName>
        <fullName evidence="5">HTH-type transcriptional activator HxlR</fullName>
    </submittedName>
</protein>
<dbReference type="Pfam" id="PF01638">
    <property type="entry name" value="HxlR"/>
    <property type="match status" value="1"/>
</dbReference>
<dbReference type="Gene3D" id="1.10.10.10">
    <property type="entry name" value="Winged helix-like DNA-binding domain superfamily/Winged helix DNA-binding domain"/>
    <property type="match status" value="1"/>
</dbReference>
<dbReference type="InterPro" id="IPR036388">
    <property type="entry name" value="WH-like_DNA-bd_sf"/>
</dbReference>
<dbReference type="PROSITE" id="PS51118">
    <property type="entry name" value="HTH_HXLR"/>
    <property type="match status" value="1"/>
</dbReference>